<accession>A0A3S1C3K6</accession>
<sequence>MKPKVAPTFTQHCLVIFMDFFMANSARVYGWGTRIGRVEHHWLVGWIDLGEWIHASSMLHGLRHVPCLRGYHRGLCVWNTLQSICWHWVVKRVLSYNTGI</sequence>
<comment type="caution">
    <text evidence="1">The sequence shown here is derived from an EMBL/GenBank/DDBJ whole genome shotgun (WGS) entry which is preliminary data.</text>
</comment>
<protein>
    <submittedName>
        <fullName evidence="1">Uncharacterized protein</fullName>
    </submittedName>
</protein>
<dbReference type="Proteomes" id="UP000271974">
    <property type="component" value="Unassembled WGS sequence"/>
</dbReference>
<evidence type="ECO:0000313" key="2">
    <source>
        <dbReference type="Proteomes" id="UP000271974"/>
    </source>
</evidence>
<keyword evidence="2" id="KW-1185">Reference proteome</keyword>
<reference evidence="1 2" key="1">
    <citation type="submission" date="2019-01" db="EMBL/GenBank/DDBJ databases">
        <title>A draft genome assembly of the solar-powered sea slug Elysia chlorotica.</title>
        <authorList>
            <person name="Cai H."/>
            <person name="Li Q."/>
            <person name="Fang X."/>
            <person name="Li J."/>
            <person name="Curtis N.E."/>
            <person name="Altenburger A."/>
            <person name="Shibata T."/>
            <person name="Feng M."/>
            <person name="Maeda T."/>
            <person name="Schwartz J.A."/>
            <person name="Shigenobu S."/>
            <person name="Lundholm N."/>
            <person name="Nishiyama T."/>
            <person name="Yang H."/>
            <person name="Hasebe M."/>
            <person name="Li S."/>
            <person name="Pierce S.K."/>
            <person name="Wang J."/>
        </authorList>
    </citation>
    <scope>NUCLEOTIDE SEQUENCE [LARGE SCALE GENOMIC DNA]</scope>
    <source>
        <strain evidence="1">EC2010</strain>
        <tissue evidence="1">Whole organism of an adult</tissue>
    </source>
</reference>
<organism evidence="1 2">
    <name type="scientific">Elysia chlorotica</name>
    <name type="common">Eastern emerald elysia</name>
    <name type="synonym">Sea slug</name>
    <dbReference type="NCBI Taxonomy" id="188477"/>
    <lineage>
        <taxon>Eukaryota</taxon>
        <taxon>Metazoa</taxon>
        <taxon>Spiralia</taxon>
        <taxon>Lophotrochozoa</taxon>
        <taxon>Mollusca</taxon>
        <taxon>Gastropoda</taxon>
        <taxon>Heterobranchia</taxon>
        <taxon>Euthyneura</taxon>
        <taxon>Panpulmonata</taxon>
        <taxon>Sacoglossa</taxon>
        <taxon>Placobranchoidea</taxon>
        <taxon>Plakobranchidae</taxon>
        <taxon>Elysia</taxon>
    </lineage>
</organism>
<dbReference type="EMBL" id="RQTK01000307">
    <property type="protein sequence ID" value="RUS82033.1"/>
    <property type="molecule type" value="Genomic_DNA"/>
</dbReference>
<gene>
    <name evidence="1" type="ORF">EGW08_010189</name>
</gene>
<name>A0A3S1C3K6_ELYCH</name>
<proteinExistence type="predicted"/>
<dbReference type="AlphaFoldDB" id="A0A3S1C3K6"/>
<evidence type="ECO:0000313" key="1">
    <source>
        <dbReference type="EMBL" id="RUS82033.1"/>
    </source>
</evidence>